<protein>
    <submittedName>
        <fullName evidence="1">Putative ovule protein</fullName>
    </submittedName>
</protein>
<accession>A0A0V0H6E2</accession>
<organism evidence="1">
    <name type="scientific">Solanum chacoense</name>
    <name type="common">Chaco potato</name>
    <dbReference type="NCBI Taxonomy" id="4108"/>
    <lineage>
        <taxon>Eukaryota</taxon>
        <taxon>Viridiplantae</taxon>
        <taxon>Streptophyta</taxon>
        <taxon>Embryophyta</taxon>
        <taxon>Tracheophyta</taxon>
        <taxon>Spermatophyta</taxon>
        <taxon>Magnoliopsida</taxon>
        <taxon>eudicotyledons</taxon>
        <taxon>Gunneridae</taxon>
        <taxon>Pentapetalae</taxon>
        <taxon>asterids</taxon>
        <taxon>lamiids</taxon>
        <taxon>Solanales</taxon>
        <taxon>Solanaceae</taxon>
        <taxon>Solanoideae</taxon>
        <taxon>Solaneae</taxon>
        <taxon>Solanum</taxon>
    </lineage>
</organism>
<sequence>MLLNTIKIHQLHIDRSLYPFQSRKESEPMFKLNEISNRIEAATKPIIPKFAYIKKIVKKSKTQIR</sequence>
<evidence type="ECO:0000313" key="1">
    <source>
        <dbReference type="EMBL" id="JAP15658.1"/>
    </source>
</evidence>
<dbReference type="EMBL" id="GEDG01024852">
    <property type="protein sequence ID" value="JAP15658.1"/>
    <property type="molecule type" value="Transcribed_RNA"/>
</dbReference>
<reference evidence="1" key="1">
    <citation type="submission" date="2015-12" db="EMBL/GenBank/DDBJ databases">
        <title>Gene expression during late stages of embryo sac development: a critical building block for successful pollen-pistil interactions.</title>
        <authorList>
            <person name="Liu Y."/>
            <person name="Joly V."/>
            <person name="Sabar M."/>
            <person name="Matton D.P."/>
        </authorList>
    </citation>
    <scope>NUCLEOTIDE SEQUENCE</scope>
</reference>
<dbReference type="AlphaFoldDB" id="A0A0V0H6E2"/>
<name>A0A0V0H6E2_SOLCH</name>
<proteinExistence type="predicted"/>